<accession>A0A1H4V4V1</accession>
<dbReference type="OrthoDB" id="5198624at2"/>
<gene>
    <name evidence="1" type="ORF">SAMN04489793_3129</name>
</gene>
<protein>
    <submittedName>
        <fullName evidence="1">Uncharacterized protein</fullName>
    </submittedName>
</protein>
<name>A0A1H4V4V1_TSUTY</name>
<dbReference type="EMBL" id="FNSA01000003">
    <property type="protein sequence ID" value="SEC75551.1"/>
    <property type="molecule type" value="Genomic_DNA"/>
</dbReference>
<proteinExistence type="predicted"/>
<evidence type="ECO:0000313" key="2">
    <source>
        <dbReference type="Proteomes" id="UP000182241"/>
    </source>
</evidence>
<dbReference type="RefSeq" id="WP_068742864.1">
    <property type="nucleotide sequence ID" value="NZ_FNSA01000003.1"/>
</dbReference>
<keyword evidence="2" id="KW-1185">Reference proteome</keyword>
<evidence type="ECO:0000313" key="1">
    <source>
        <dbReference type="EMBL" id="SEC75551.1"/>
    </source>
</evidence>
<dbReference type="Proteomes" id="UP000182241">
    <property type="component" value="Unassembled WGS sequence"/>
</dbReference>
<organism evidence="1 2">
    <name type="scientific">Tsukamurella tyrosinosolvens</name>
    <dbReference type="NCBI Taxonomy" id="57704"/>
    <lineage>
        <taxon>Bacteria</taxon>
        <taxon>Bacillati</taxon>
        <taxon>Actinomycetota</taxon>
        <taxon>Actinomycetes</taxon>
        <taxon>Mycobacteriales</taxon>
        <taxon>Tsukamurellaceae</taxon>
        <taxon>Tsukamurella</taxon>
    </lineage>
</organism>
<sequence>MPSLTEEQRQQVLDDLDKGTNAFGPLSFAIRSRLSAVINHQSQDTWNDAYSIILDGTTFATLWQAVLEHTDYAVTSRELDGAWPQVPTQEQLLIALHFAVREGA</sequence>
<reference evidence="2" key="1">
    <citation type="submission" date="2016-10" db="EMBL/GenBank/DDBJ databases">
        <authorList>
            <person name="Varghese N."/>
            <person name="Submissions S."/>
        </authorList>
    </citation>
    <scope>NUCLEOTIDE SEQUENCE [LARGE SCALE GENOMIC DNA]</scope>
    <source>
        <strain evidence="2">DSM 44234</strain>
    </source>
</reference>
<dbReference type="STRING" id="57704.SAMN04489793_3129"/>
<dbReference type="AlphaFoldDB" id="A0A1H4V4V1"/>